<dbReference type="EMBL" id="PXYI01000004">
    <property type="protein sequence ID" value="PSJ39412.1"/>
    <property type="molecule type" value="Genomic_DNA"/>
</dbReference>
<keyword evidence="1" id="KW-1133">Transmembrane helix</keyword>
<dbReference type="RefSeq" id="WP_106513315.1">
    <property type="nucleotide sequence ID" value="NZ_PXYI01000004.1"/>
</dbReference>
<gene>
    <name evidence="2" type="ORF">C7I55_12400</name>
</gene>
<comment type="caution">
    <text evidence="2">The sequence shown here is derived from an EMBL/GenBank/DDBJ whole genome shotgun (WGS) entry which is preliminary data.</text>
</comment>
<evidence type="ECO:0000313" key="3">
    <source>
        <dbReference type="Proteomes" id="UP000241167"/>
    </source>
</evidence>
<evidence type="ECO:0000256" key="1">
    <source>
        <dbReference type="SAM" id="Phobius"/>
    </source>
</evidence>
<keyword evidence="1" id="KW-0472">Membrane</keyword>
<dbReference type="AlphaFoldDB" id="A0A2P7QN76"/>
<evidence type="ECO:0000313" key="2">
    <source>
        <dbReference type="EMBL" id="PSJ39412.1"/>
    </source>
</evidence>
<name>A0A2P7QN76_9SPHN</name>
<keyword evidence="1" id="KW-0812">Transmembrane</keyword>
<dbReference type="OrthoDB" id="7428745at2"/>
<proteinExistence type="predicted"/>
<feature type="transmembrane region" description="Helical" evidence="1">
    <location>
        <begin position="6"/>
        <end position="26"/>
    </location>
</feature>
<keyword evidence="3" id="KW-1185">Reference proteome</keyword>
<sequence>MPVLMTIALLVVGVTGVCVAALLAGIHKRQNRFNQTQLDAVGRETAEKAAHYATHVERLEHRVRILEGIAADRGIAVSDEIETVSKALLN</sequence>
<protein>
    <submittedName>
        <fullName evidence="2">Uncharacterized protein</fullName>
    </submittedName>
</protein>
<accession>A0A2P7QN76</accession>
<reference evidence="2 3" key="1">
    <citation type="submission" date="2018-03" db="EMBL/GenBank/DDBJ databases">
        <title>The draft genome of Sphingosinicella sp. GL-C-18.</title>
        <authorList>
            <person name="Liu L."/>
            <person name="Li L."/>
            <person name="Liang L."/>
            <person name="Zhang X."/>
            <person name="Wang T."/>
        </authorList>
    </citation>
    <scope>NUCLEOTIDE SEQUENCE [LARGE SCALE GENOMIC DNA]</scope>
    <source>
        <strain evidence="2 3">GL-C-18</strain>
    </source>
</reference>
<dbReference type="Proteomes" id="UP000241167">
    <property type="component" value="Unassembled WGS sequence"/>
</dbReference>
<organism evidence="2 3">
    <name type="scientific">Allosphingosinicella deserti</name>
    <dbReference type="NCBI Taxonomy" id="2116704"/>
    <lineage>
        <taxon>Bacteria</taxon>
        <taxon>Pseudomonadati</taxon>
        <taxon>Pseudomonadota</taxon>
        <taxon>Alphaproteobacteria</taxon>
        <taxon>Sphingomonadales</taxon>
        <taxon>Sphingomonadaceae</taxon>
        <taxon>Allosphingosinicella</taxon>
    </lineage>
</organism>